<evidence type="ECO:0000256" key="9">
    <source>
        <dbReference type="ARBA" id="ARBA00022833"/>
    </source>
</evidence>
<comment type="catalytic activity">
    <reaction evidence="1">
        <text>S-ubiquitinyl-[E2 ubiquitin-conjugating enzyme]-L-cysteine + [acceptor protein]-L-lysine = [E2 ubiquitin-conjugating enzyme]-L-cysteine + N(6)-ubiquitinyl-[acceptor protein]-L-lysine.</text>
        <dbReference type="EC" id="2.3.2.27"/>
    </reaction>
</comment>
<evidence type="ECO:0000256" key="4">
    <source>
        <dbReference type="ARBA" id="ARBA00022679"/>
    </source>
</evidence>
<dbReference type="GO" id="GO:0061630">
    <property type="term" value="F:ubiquitin protein ligase activity"/>
    <property type="evidence" value="ECO:0007669"/>
    <property type="project" value="UniProtKB-EC"/>
</dbReference>
<dbReference type="Proteomes" id="UP000054092">
    <property type="component" value="Unassembled WGS sequence"/>
</dbReference>
<dbReference type="AlphaFoldDB" id="A0A101HPX0"/>
<dbReference type="PATRIC" id="fig|1184387.3.peg.1069"/>
<keyword evidence="7" id="KW-0863">Zinc-finger</keyword>
<dbReference type="Pfam" id="PF12483">
    <property type="entry name" value="GIDE"/>
    <property type="match status" value="1"/>
</dbReference>
<keyword evidence="4" id="KW-0808">Transferase</keyword>
<feature type="transmembrane region" description="Helical" evidence="12">
    <location>
        <begin position="63"/>
        <end position="84"/>
    </location>
</feature>
<organism evidence="14 15">
    <name type="scientific">Mesotoga prima</name>
    <dbReference type="NCBI Taxonomy" id="1184387"/>
    <lineage>
        <taxon>Bacteria</taxon>
        <taxon>Thermotogati</taxon>
        <taxon>Thermotogota</taxon>
        <taxon>Thermotogae</taxon>
        <taxon>Kosmotogales</taxon>
        <taxon>Kosmotogaceae</taxon>
        <taxon>Mesotoga</taxon>
    </lineage>
</organism>
<evidence type="ECO:0000256" key="5">
    <source>
        <dbReference type="ARBA" id="ARBA00022692"/>
    </source>
</evidence>
<evidence type="ECO:0000256" key="12">
    <source>
        <dbReference type="SAM" id="Phobius"/>
    </source>
</evidence>
<dbReference type="GO" id="GO:0008270">
    <property type="term" value="F:zinc ion binding"/>
    <property type="evidence" value="ECO:0007669"/>
    <property type="project" value="UniProtKB-KW"/>
</dbReference>
<protein>
    <recommendedName>
        <fullName evidence="3">RING-type E3 ubiquitin transferase</fullName>
        <ecNumber evidence="3">2.3.2.27</ecNumber>
    </recommendedName>
</protein>
<dbReference type="GO" id="GO:0016567">
    <property type="term" value="P:protein ubiquitination"/>
    <property type="evidence" value="ECO:0007669"/>
    <property type="project" value="InterPro"/>
</dbReference>
<dbReference type="EC" id="2.3.2.27" evidence="3"/>
<evidence type="ECO:0000259" key="13">
    <source>
        <dbReference type="Pfam" id="PF12483"/>
    </source>
</evidence>
<evidence type="ECO:0000256" key="2">
    <source>
        <dbReference type="ARBA" id="ARBA00004141"/>
    </source>
</evidence>
<dbReference type="InterPro" id="IPR022170">
    <property type="entry name" value="MUL1-like"/>
</dbReference>
<evidence type="ECO:0000256" key="3">
    <source>
        <dbReference type="ARBA" id="ARBA00012483"/>
    </source>
</evidence>
<proteinExistence type="predicted"/>
<keyword evidence="11 12" id="KW-0472">Membrane</keyword>
<evidence type="ECO:0000313" key="14">
    <source>
        <dbReference type="EMBL" id="KUK80927.1"/>
    </source>
</evidence>
<accession>A0A101HPX0</accession>
<evidence type="ECO:0000256" key="8">
    <source>
        <dbReference type="ARBA" id="ARBA00022786"/>
    </source>
</evidence>
<reference evidence="15" key="1">
    <citation type="journal article" date="2015" name="MBio">
        <title>Genome-Resolved Metagenomic Analysis Reveals Roles for Candidate Phyla and Other Microbial Community Members in Biogeochemical Transformations in Oil Reservoirs.</title>
        <authorList>
            <person name="Hu P."/>
            <person name="Tom L."/>
            <person name="Singh A."/>
            <person name="Thomas B.C."/>
            <person name="Baker B.J."/>
            <person name="Piceno Y.M."/>
            <person name="Andersen G.L."/>
            <person name="Banfield J.F."/>
        </authorList>
    </citation>
    <scope>NUCLEOTIDE SEQUENCE [LARGE SCALE GENOMIC DNA]</scope>
</reference>
<evidence type="ECO:0000256" key="6">
    <source>
        <dbReference type="ARBA" id="ARBA00022723"/>
    </source>
</evidence>
<keyword evidence="6" id="KW-0479">Metal-binding</keyword>
<keyword evidence="10 12" id="KW-1133">Transmembrane helix</keyword>
<feature type="domain" description="E3 Ubiquitin ligase MUL1-like" evidence="13">
    <location>
        <begin position="12"/>
        <end position="81"/>
    </location>
</feature>
<evidence type="ECO:0000256" key="10">
    <source>
        <dbReference type="ARBA" id="ARBA00022989"/>
    </source>
</evidence>
<comment type="caution">
    <text evidence="14">The sequence shown here is derived from an EMBL/GenBank/DDBJ whole genome shotgun (WGS) entry which is preliminary data.</text>
</comment>
<evidence type="ECO:0000256" key="7">
    <source>
        <dbReference type="ARBA" id="ARBA00022771"/>
    </source>
</evidence>
<gene>
    <name evidence="14" type="ORF">XD94_0687</name>
</gene>
<comment type="subcellular location">
    <subcellularLocation>
        <location evidence="2">Membrane</location>
        <topology evidence="2">Multi-pass membrane protein</topology>
    </subcellularLocation>
</comment>
<evidence type="ECO:0000256" key="11">
    <source>
        <dbReference type="ARBA" id="ARBA00023136"/>
    </source>
</evidence>
<sequence>MVADSDHRRMFIETIISLDSSVYIVGQSREREDVVAQEIAFDDQTPLFLISTREEEKISKSFGLNYLLLSLGGIAVLLISFFIANRIGFYRCLPRTVGDYFTPVGIYLGV</sequence>
<keyword evidence="8" id="KW-0833">Ubl conjugation pathway</keyword>
<keyword evidence="9" id="KW-0862">Zinc</keyword>
<name>A0A101HPX0_9BACT</name>
<dbReference type="GO" id="GO:0016020">
    <property type="term" value="C:membrane"/>
    <property type="evidence" value="ECO:0007669"/>
    <property type="project" value="UniProtKB-SubCell"/>
</dbReference>
<keyword evidence="5 12" id="KW-0812">Transmembrane</keyword>
<dbReference type="EMBL" id="LGGP01000096">
    <property type="protein sequence ID" value="KUK80927.1"/>
    <property type="molecule type" value="Genomic_DNA"/>
</dbReference>
<evidence type="ECO:0000256" key="1">
    <source>
        <dbReference type="ARBA" id="ARBA00000900"/>
    </source>
</evidence>
<evidence type="ECO:0000313" key="15">
    <source>
        <dbReference type="Proteomes" id="UP000054092"/>
    </source>
</evidence>